<keyword evidence="2" id="KW-1185">Reference proteome</keyword>
<dbReference type="CDD" id="cd00037">
    <property type="entry name" value="CLECT"/>
    <property type="match status" value="1"/>
</dbReference>
<evidence type="ECO:0008006" key="3">
    <source>
        <dbReference type="Google" id="ProtNLM"/>
    </source>
</evidence>
<accession>A0A8W8NY39</accession>
<reference evidence="1" key="1">
    <citation type="submission" date="2022-08" db="UniProtKB">
        <authorList>
            <consortium name="EnsemblMetazoa"/>
        </authorList>
    </citation>
    <scope>IDENTIFICATION</scope>
    <source>
        <strain evidence="1">05x7-T-G4-1.051#20</strain>
    </source>
</reference>
<dbReference type="InterPro" id="IPR016186">
    <property type="entry name" value="C-type_lectin-like/link_sf"/>
</dbReference>
<dbReference type="Proteomes" id="UP000005408">
    <property type="component" value="Unassembled WGS sequence"/>
</dbReference>
<dbReference type="InterPro" id="IPR016187">
    <property type="entry name" value="CTDL_fold"/>
</dbReference>
<dbReference type="SUPFAM" id="SSF56436">
    <property type="entry name" value="C-type lectin-like"/>
    <property type="match status" value="1"/>
</dbReference>
<name>A0A8W8NY39_MAGGI</name>
<dbReference type="Gene3D" id="3.10.100.10">
    <property type="entry name" value="Mannose-Binding Protein A, subunit A"/>
    <property type="match status" value="1"/>
</dbReference>
<proteinExistence type="predicted"/>
<dbReference type="AlphaFoldDB" id="A0A8W8NY39"/>
<dbReference type="EnsemblMetazoa" id="G7412.1">
    <property type="protein sequence ID" value="G7412.1:cds"/>
    <property type="gene ID" value="G7412"/>
</dbReference>
<protein>
    <recommendedName>
        <fullName evidence="3">C-type lectin domain-containing protein</fullName>
    </recommendedName>
</protein>
<sequence>MQFHGLSDPCKPGFTRIGQWCFSIHTDLATRNDSVAICERLGGGMVVLGSAEKERALTSYIIVCKDFLQYGTKSKKYRHFTNNKVPFPRTALI</sequence>
<organism evidence="1 2">
    <name type="scientific">Magallana gigas</name>
    <name type="common">Pacific oyster</name>
    <name type="synonym">Crassostrea gigas</name>
    <dbReference type="NCBI Taxonomy" id="29159"/>
    <lineage>
        <taxon>Eukaryota</taxon>
        <taxon>Metazoa</taxon>
        <taxon>Spiralia</taxon>
        <taxon>Lophotrochozoa</taxon>
        <taxon>Mollusca</taxon>
        <taxon>Bivalvia</taxon>
        <taxon>Autobranchia</taxon>
        <taxon>Pteriomorphia</taxon>
        <taxon>Ostreida</taxon>
        <taxon>Ostreoidea</taxon>
        <taxon>Ostreidae</taxon>
        <taxon>Magallana</taxon>
    </lineage>
</organism>
<evidence type="ECO:0000313" key="1">
    <source>
        <dbReference type="EnsemblMetazoa" id="G7412.1:cds"/>
    </source>
</evidence>
<evidence type="ECO:0000313" key="2">
    <source>
        <dbReference type="Proteomes" id="UP000005408"/>
    </source>
</evidence>